<dbReference type="EMBL" id="FRAP01000001">
    <property type="protein sequence ID" value="SHJ94684.1"/>
    <property type="molecule type" value="Genomic_DNA"/>
</dbReference>
<dbReference type="GO" id="GO:0004806">
    <property type="term" value="F:triacylglycerol lipase activity"/>
    <property type="evidence" value="ECO:0007669"/>
    <property type="project" value="TreeGrafter"/>
</dbReference>
<feature type="disulfide bond" evidence="2">
    <location>
        <begin position="124"/>
        <end position="137"/>
    </location>
</feature>
<dbReference type="Proteomes" id="UP000184363">
    <property type="component" value="Unassembled WGS sequence"/>
</dbReference>
<feature type="signal peptide" evidence="4">
    <location>
        <begin position="1"/>
        <end position="20"/>
    </location>
</feature>
<dbReference type="InterPro" id="IPR013830">
    <property type="entry name" value="SGNH_hydro"/>
</dbReference>
<feature type="compositionally biased region" description="Polar residues" evidence="3">
    <location>
        <begin position="75"/>
        <end position="86"/>
    </location>
</feature>
<dbReference type="GO" id="GO:0019433">
    <property type="term" value="P:triglyceride catabolic process"/>
    <property type="evidence" value="ECO:0007669"/>
    <property type="project" value="TreeGrafter"/>
</dbReference>
<dbReference type="InterPro" id="IPR037460">
    <property type="entry name" value="SEST-like"/>
</dbReference>
<keyword evidence="2" id="KW-1015">Disulfide bond</keyword>
<gene>
    <name evidence="6" type="ORF">SAMN05443637_101236</name>
</gene>
<dbReference type="STRING" id="1848.SAMN05443637_101236"/>
<dbReference type="PANTHER" id="PTHR37981:SF1">
    <property type="entry name" value="SGNH HYDROLASE-TYPE ESTERASE DOMAIN-CONTAINING PROTEIN"/>
    <property type="match status" value="1"/>
</dbReference>
<name>A0A1M6NGC6_PSETH</name>
<keyword evidence="6" id="KW-0378">Hydrolase</keyword>
<feature type="active site" description="Nucleophile" evidence="1">
    <location>
        <position position="31"/>
    </location>
</feature>
<feature type="disulfide bond" evidence="2">
    <location>
        <begin position="48"/>
        <end position="73"/>
    </location>
</feature>
<feature type="domain" description="SGNH hydrolase-type esterase" evidence="5">
    <location>
        <begin position="27"/>
        <end position="267"/>
    </location>
</feature>
<dbReference type="OrthoDB" id="5503950at2"/>
<dbReference type="CDD" id="cd01823">
    <property type="entry name" value="SEST_like"/>
    <property type="match status" value="1"/>
</dbReference>
<feature type="chain" id="PRO_5013246274" evidence="4">
    <location>
        <begin position="21"/>
        <end position="281"/>
    </location>
</feature>
<evidence type="ECO:0000256" key="1">
    <source>
        <dbReference type="PIRSR" id="PIRSR637460-1"/>
    </source>
</evidence>
<reference evidence="6 7" key="1">
    <citation type="submission" date="2016-11" db="EMBL/GenBank/DDBJ databases">
        <authorList>
            <person name="Jaros S."/>
            <person name="Januszkiewicz K."/>
            <person name="Wedrychowicz H."/>
        </authorList>
    </citation>
    <scope>NUCLEOTIDE SEQUENCE [LARGE SCALE GENOMIC DNA]</scope>
    <source>
        <strain evidence="6 7">DSM 43832</strain>
    </source>
</reference>
<accession>A0A1M6NGC6</accession>
<organism evidence="6 7">
    <name type="scientific">Pseudonocardia thermophila</name>
    <dbReference type="NCBI Taxonomy" id="1848"/>
    <lineage>
        <taxon>Bacteria</taxon>
        <taxon>Bacillati</taxon>
        <taxon>Actinomycetota</taxon>
        <taxon>Actinomycetes</taxon>
        <taxon>Pseudonocardiales</taxon>
        <taxon>Pseudonocardiaceae</taxon>
        <taxon>Pseudonocardia</taxon>
    </lineage>
</organism>
<evidence type="ECO:0000256" key="3">
    <source>
        <dbReference type="SAM" id="MobiDB-lite"/>
    </source>
</evidence>
<evidence type="ECO:0000256" key="4">
    <source>
        <dbReference type="SAM" id="SignalP"/>
    </source>
</evidence>
<dbReference type="Pfam" id="PF13472">
    <property type="entry name" value="Lipase_GDSL_2"/>
    <property type="match status" value="1"/>
</dbReference>
<proteinExistence type="predicted"/>
<dbReference type="RefSeq" id="WP_073454927.1">
    <property type="nucleotide sequence ID" value="NZ_CALGVN010000063.1"/>
</dbReference>
<dbReference type="AlphaFoldDB" id="A0A1M6NGC6"/>
<dbReference type="InterPro" id="IPR036514">
    <property type="entry name" value="SGNH_hydro_sf"/>
</dbReference>
<evidence type="ECO:0000256" key="2">
    <source>
        <dbReference type="PIRSR" id="PIRSR637460-2"/>
    </source>
</evidence>
<dbReference type="SUPFAM" id="SSF52266">
    <property type="entry name" value="SGNH hydrolase"/>
    <property type="match status" value="1"/>
</dbReference>
<feature type="disulfide bond" evidence="2">
    <location>
        <begin position="192"/>
        <end position="241"/>
    </location>
</feature>
<feature type="active site" evidence="1">
    <location>
        <position position="262"/>
    </location>
</feature>
<evidence type="ECO:0000313" key="7">
    <source>
        <dbReference type="Proteomes" id="UP000184363"/>
    </source>
</evidence>
<dbReference type="Gene3D" id="3.40.50.1110">
    <property type="entry name" value="SGNH hydrolase"/>
    <property type="match status" value="1"/>
</dbReference>
<evidence type="ECO:0000259" key="5">
    <source>
        <dbReference type="Pfam" id="PF13472"/>
    </source>
</evidence>
<feature type="region of interest" description="Disordered" evidence="3">
    <location>
        <begin position="75"/>
        <end position="94"/>
    </location>
</feature>
<keyword evidence="4" id="KW-0732">Signal</keyword>
<keyword evidence="7" id="KW-1185">Reference proteome</keyword>
<evidence type="ECO:0000313" key="6">
    <source>
        <dbReference type="EMBL" id="SHJ94684.1"/>
    </source>
</evidence>
<sequence length="281" mass="28938">MSVVAAAAATIVLTATPAAAANGRYVALGDSFTAAPLVPVQHGVPFGCFRSDSNYPSHVAKQLGKAKYRDVSCSGATTENMTSPQQVADGANPPQFDALGPDVSLVTLTIGGNDVGFAGIIEECVVRSPLDPHGSACKDYYTAGGKDQLAERIKKAAPKIAATLRGIAERAPSATIAILGYPAILPDKGPGCFPIVPFSPGDVAYLRETEKRLNAMIEEQAHKAGVIFVDTYTPSIGHDACQEPGVKWIEGLVPTAAAAPFHPNDLGTKGMAEAALAALGA</sequence>
<protein>
    <submittedName>
        <fullName evidence="6">GDSL-like Lipase/Acylhydrolase family protein</fullName>
    </submittedName>
</protein>
<dbReference type="PANTHER" id="PTHR37981">
    <property type="entry name" value="LIPASE 2"/>
    <property type="match status" value="1"/>
</dbReference>